<keyword evidence="1" id="KW-0378">Hydrolase</keyword>
<dbReference type="GO" id="GO:0016787">
    <property type="term" value="F:hydrolase activity"/>
    <property type="evidence" value="ECO:0007669"/>
    <property type="project" value="UniProtKB-KW"/>
</dbReference>
<proteinExistence type="predicted"/>
<dbReference type="InterPro" id="IPR050789">
    <property type="entry name" value="Diverse_Enzym_Activities"/>
</dbReference>
<feature type="chain" id="PRO_5031360569" description="Beta-lactamase-related domain-containing protein" evidence="2">
    <location>
        <begin position="20"/>
        <end position="395"/>
    </location>
</feature>
<keyword evidence="2" id="KW-0732">Signal</keyword>
<dbReference type="InterPro" id="IPR012338">
    <property type="entry name" value="Beta-lactam/transpept-like"/>
</dbReference>
<evidence type="ECO:0000256" key="2">
    <source>
        <dbReference type="SAM" id="SignalP"/>
    </source>
</evidence>
<dbReference type="EMBL" id="DRQG01000034">
    <property type="protein sequence ID" value="HGY54912.1"/>
    <property type="molecule type" value="Genomic_DNA"/>
</dbReference>
<comment type="caution">
    <text evidence="4">The sequence shown here is derived from an EMBL/GenBank/DDBJ whole genome shotgun (WGS) entry which is preliminary data.</text>
</comment>
<dbReference type="Gene3D" id="3.40.710.10">
    <property type="entry name" value="DD-peptidase/beta-lactamase superfamily"/>
    <property type="match status" value="1"/>
</dbReference>
<feature type="domain" description="Beta-lactamase-related" evidence="3">
    <location>
        <begin position="40"/>
        <end position="376"/>
    </location>
</feature>
<feature type="signal peptide" evidence="2">
    <location>
        <begin position="1"/>
        <end position="19"/>
    </location>
</feature>
<sequence length="395" mass="43692">MKLFSFFIYFLISIGFAHGQSLPSATPQEMGMNADKLAQVDQVIEEAIDNKDIPGAVLLITRHNRTVYRKAYGYSQLFPQKRKMEVTDVFDLASITKPVATATSLMILLEQGKIRLLDKVNHYIPSFAPWIDKSTKEKSDIRIIHLLTHTSGLPPYAPVDSLKKRYGSPAPDSLIHYIATVERHHAPGTYFKYSCLNFITLQHIIEKLSGQTLQEFSHQNIFKPLGMTHTTYRPSSASSCVPTELLEDGTLLQGTVHDPLARVMMGCISGNAGLYSTADDLAIFAAMMLNNGQFNNRRILSAASVRTMTTLPSGYEKFGRGLGWDLNSAYSSNQGDLFGPQTYGHTGYTGTSLVIDPQTRTVVILLTNRVHPHDNGSVVRLRSLVANVVAASIQD</sequence>
<dbReference type="PANTHER" id="PTHR43283:SF11">
    <property type="entry name" value="BETA-LACTAMASE-RELATED DOMAIN-CONTAINING PROTEIN"/>
    <property type="match status" value="1"/>
</dbReference>
<reference evidence="4" key="1">
    <citation type="journal article" date="2020" name="mSystems">
        <title>Genome- and Community-Level Interaction Insights into Carbon Utilization and Element Cycling Functions of Hydrothermarchaeota in Hydrothermal Sediment.</title>
        <authorList>
            <person name="Zhou Z."/>
            <person name="Liu Y."/>
            <person name="Xu W."/>
            <person name="Pan J."/>
            <person name="Luo Z.H."/>
            <person name="Li M."/>
        </authorList>
    </citation>
    <scope>NUCLEOTIDE SEQUENCE [LARGE SCALE GENOMIC DNA]</scope>
    <source>
        <strain evidence="4">HyVt-577</strain>
    </source>
</reference>
<protein>
    <recommendedName>
        <fullName evidence="3">Beta-lactamase-related domain-containing protein</fullName>
    </recommendedName>
</protein>
<dbReference type="PANTHER" id="PTHR43283">
    <property type="entry name" value="BETA-LACTAMASE-RELATED"/>
    <property type="match status" value="1"/>
</dbReference>
<dbReference type="Proteomes" id="UP000885779">
    <property type="component" value="Unassembled WGS sequence"/>
</dbReference>
<organism evidence="4">
    <name type="scientific">Caldithrix abyssi</name>
    <dbReference type="NCBI Taxonomy" id="187145"/>
    <lineage>
        <taxon>Bacteria</taxon>
        <taxon>Pseudomonadati</taxon>
        <taxon>Calditrichota</taxon>
        <taxon>Calditrichia</taxon>
        <taxon>Calditrichales</taxon>
        <taxon>Calditrichaceae</taxon>
        <taxon>Caldithrix</taxon>
    </lineage>
</organism>
<dbReference type="SUPFAM" id="SSF56601">
    <property type="entry name" value="beta-lactamase/transpeptidase-like"/>
    <property type="match status" value="1"/>
</dbReference>
<name>A0A7V4U085_CALAY</name>
<accession>A0A7V4U085</accession>
<evidence type="ECO:0000313" key="4">
    <source>
        <dbReference type="EMBL" id="HGY54912.1"/>
    </source>
</evidence>
<dbReference type="AlphaFoldDB" id="A0A7V4U085"/>
<evidence type="ECO:0000259" key="3">
    <source>
        <dbReference type="Pfam" id="PF00144"/>
    </source>
</evidence>
<dbReference type="InterPro" id="IPR001466">
    <property type="entry name" value="Beta-lactam-related"/>
</dbReference>
<evidence type="ECO:0000256" key="1">
    <source>
        <dbReference type="ARBA" id="ARBA00022801"/>
    </source>
</evidence>
<dbReference type="Pfam" id="PF00144">
    <property type="entry name" value="Beta-lactamase"/>
    <property type="match status" value="1"/>
</dbReference>
<gene>
    <name evidence="4" type="ORF">ENK44_04365</name>
</gene>